<evidence type="ECO:0000313" key="6">
    <source>
        <dbReference type="EMBL" id="VDK73275.1"/>
    </source>
</evidence>
<dbReference type="AlphaFoldDB" id="A0A3P6SZ48"/>
<proteinExistence type="predicted"/>
<gene>
    <name evidence="6" type="ORF">DILT_LOCUS2483</name>
</gene>
<evidence type="ECO:0000256" key="1">
    <source>
        <dbReference type="ARBA" id="ARBA00004141"/>
    </source>
</evidence>
<evidence type="ECO:0000313" key="7">
    <source>
        <dbReference type="Proteomes" id="UP000281553"/>
    </source>
</evidence>
<evidence type="ECO:0008006" key="8">
    <source>
        <dbReference type="Google" id="ProtNLM"/>
    </source>
</evidence>
<organism evidence="6 7">
    <name type="scientific">Dibothriocephalus latus</name>
    <name type="common">Fish tapeworm</name>
    <name type="synonym">Diphyllobothrium latum</name>
    <dbReference type="NCBI Taxonomy" id="60516"/>
    <lineage>
        <taxon>Eukaryota</taxon>
        <taxon>Metazoa</taxon>
        <taxon>Spiralia</taxon>
        <taxon>Lophotrochozoa</taxon>
        <taxon>Platyhelminthes</taxon>
        <taxon>Cestoda</taxon>
        <taxon>Eucestoda</taxon>
        <taxon>Diphyllobothriidea</taxon>
        <taxon>Diphyllobothriidae</taxon>
        <taxon>Dibothriocephalus</taxon>
    </lineage>
</organism>
<keyword evidence="3 5" id="KW-1133">Transmembrane helix</keyword>
<accession>A0A3P6SZ48</accession>
<comment type="subcellular location">
    <subcellularLocation>
        <location evidence="1">Membrane</location>
        <topology evidence="1">Multi-pass membrane protein</topology>
    </subcellularLocation>
</comment>
<dbReference type="SUPFAM" id="SSF48652">
    <property type="entry name" value="Tetraspanin"/>
    <property type="match status" value="1"/>
</dbReference>
<keyword evidence="2 5" id="KW-0812">Transmembrane</keyword>
<evidence type="ECO:0000256" key="5">
    <source>
        <dbReference type="SAM" id="Phobius"/>
    </source>
</evidence>
<dbReference type="InterPro" id="IPR018499">
    <property type="entry name" value="Tetraspanin/Peripherin"/>
</dbReference>
<keyword evidence="4 5" id="KW-0472">Membrane</keyword>
<protein>
    <recommendedName>
        <fullName evidence="8">Tetraspanin</fullName>
    </recommendedName>
</protein>
<name>A0A3P6SZ48_DIBLA</name>
<dbReference type="Gene3D" id="1.10.1450.10">
    <property type="entry name" value="Tetraspanin"/>
    <property type="match status" value="1"/>
</dbReference>
<reference evidence="6 7" key="1">
    <citation type="submission" date="2018-11" db="EMBL/GenBank/DDBJ databases">
        <authorList>
            <consortium name="Pathogen Informatics"/>
        </authorList>
    </citation>
    <scope>NUCLEOTIDE SEQUENCE [LARGE SCALE GENOMIC DNA]</scope>
</reference>
<dbReference type="GO" id="GO:0016020">
    <property type="term" value="C:membrane"/>
    <property type="evidence" value="ECO:0007669"/>
    <property type="project" value="UniProtKB-SubCell"/>
</dbReference>
<dbReference type="InterPro" id="IPR008952">
    <property type="entry name" value="Tetraspanin_EC2_sf"/>
</dbReference>
<evidence type="ECO:0000256" key="3">
    <source>
        <dbReference type="ARBA" id="ARBA00022989"/>
    </source>
</evidence>
<evidence type="ECO:0000256" key="4">
    <source>
        <dbReference type="ARBA" id="ARBA00023136"/>
    </source>
</evidence>
<keyword evidence="7" id="KW-1185">Reference proteome</keyword>
<dbReference type="OrthoDB" id="6274153at2759"/>
<dbReference type="EMBL" id="UYRU01042172">
    <property type="protein sequence ID" value="VDK73275.1"/>
    <property type="molecule type" value="Genomic_DNA"/>
</dbReference>
<feature type="transmembrane region" description="Helical" evidence="5">
    <location>
        <begin position="123"/>
        <end position="143"/>
    </location>
</feature>
<sequence>MYTGILGVCVVAEAIGLGYFFGDPKALPAKVTVIMEKALQDYGKPEVQLAGATFVWDYLMTSDNDYCCGLEGYTNFTGKALPKACCAKDNKLPEKCELAEAEKLKVIGCQTKIDKFLEEKKKLFLIAPIILVVVQVILVILLIV</sequence>
<dbReference type="Pfam" id="PF00335">
    <property type="entry name" value="Tetraspanin"/>
    <property type="match status" value="1"/>
</dbReference>
<dbReference type="Proteomes" id="UP000281553">
    <property type="component" value="Unassembled WGS sequence"/>
</dbReference>
<evidence type="ECO:0000256" key="2">
    <source>
        <dbReference type="ARBA" id="ARBA00022692"/>
    </source>
</evidence>